<comment type="caution">
    <text evidence="2">The sequence shown here is derived from an EMBL/GenBank/DDBJ whole genome shotgun (WGS) entry which is preliminary data.</text>
</comment>
<dbReference type="PRINTS" id="PR00111">
    <property type="entry name" value="ABHYDROLASE"/>
</dbReference>
<dbReference type="Gene3D" id="3.40.50.1820">
    <property type="entry name" value="alpha/beta hydrolase"/>
    <property type="match status" value="1"/>
</dbReference>
<dbReference type="InterPro" id="IPR050471">
    <property type="entry name" value="AB_hydrolase"/>
</dbReference>
<dbReference type="PANTHER" id="PTHR43433">
    <property type="entry name" value="HYDROLASE, ALPHA/BETA FOLD FAMILY PROTEIN"/>
    <property type="match status" value="1"/>
</dbReference>
<dbReference type="EMBL" id="JACIDT010000010">
    <property type="protein sequence ID" value="MBB3927133.1"/>
    <property type="molecule type" value="Genomic_DNA"/>
</dbReference>
<gene>
    <name evidence="2" type="ORF">GGR43_002856</name>
</gene>
<reference evidence="2 3" key="1">
    <citation type="submission" date="2020-08" db="EMBL/GenBank/DDBJ databases">
        <title>Genomic Encyclopedia of Type Strains, Phase IV (KMG-IV): sequencing the most valuable type-strain genomes for metagenomic binning, comparative biology and taxonomic classification.</title>
        <authorList>
            <person name="Goeker M."/>
        </authorList>
    </citation>
    <scope>NUCLEOTIDE SEQUENCE [LARGE SCALE GENOMIC DNA]</scope>
    <source>
        <strain evidence="2 3">DSM 26189</strain>
    </source>
</reference>
<evidence type="ECO:0000313" key="2">
    <source>
        <dbReference type="EMBL" id="MBB3927133.1"/>
    </source>
</evidence>
<dbReference type="InterPro" id="IPR000073">
    <property type="entry name" value="AB_hydrolase_1"/>
</dbReference>
<keyword evidence="3" id="KW-1185">Reference proteome</keyword>
<dbReference type="SUPFAM" id="SSF53474">
    <property type="entry name" value="alpha/beta-Hydrolases"/>
    <property type="match status" value="1"/>
</dbReference>
<protein>
    <submittedName>
        <fullName evidence="2">Pimeloyl-ACP methyl ester carboxylesterase</fullName>
    </submittedName>
</protein>
<dbReference type="AlphaFoldDB" id="A0A7W6FQQ0"/>
<dbReference type="Proteomes" id="UP000571950">
    <property type="component" value="Unassembled WGS sequence"/>
</dbReference>
<sequence length="260" mass="28345">MPYTNASGVNIYYESHGTGPAILFVHGSGGHHTAWWRQTAYLSRWFTVLTIDLRGFGNSDPVEGGPDARDFTADIAAVLDHSGVGPCAILGQSIGASPALRIAVEQPERVSGVLLAHSLGGISDPELKQLAAANRAEAEKLPVIDRLLTKEFQSGRPAETFLFRQMGTFNHATMQDLRNLSAEGPSLEQVQAIAPKLHFIAGERDAVLWNSTVRRAHEKLPGSHLTIVPNGPHSMYWEMPDVFNHVVHRALLTIYPEMAA</sequence>
<organism evidence="2 3">
    <name type="scientific">Sphingobium jiangsuense</name>
    <dbReference type="NCBI Taxonomy" id="870476"/>
    <lineage>
        <taxon>Bacteria</taxon>
        <taxon>Pseudomonadati</taxon>
        <taxon>Pseudomonadota</taxon>
        <taxon>Alphaproteobacteria</taxon>
        <taxon>Sphingomonadales</taxon>
        <taxon>Sphingomonadaceae</taxon>
        <taxon>Sphingobium</taxon>
    </lineage>
</organism>
<feature type="domain" description="AB hydrolase-1" evidence="1">
    <location>
        <begin position="22"/>
        <end position="244"/>
    </location>
</feature>
<dbReference type="RefSeq" id="WP_188072643.1">
    <property type="nucleotide sequence ID" value="NZ_BSPS01000033.1"/>
</dbReference>
<accession>A0A7W6FQQ0</accession>
<dbReference type="Pfam" id="PF12697">
    <property type="entry name" value="Abhydrolase_6"/>
    <property type="match status" value="1"/>
</dbReference>
<name>A0A7W6FQQ0_9SPHN</name>
<dbReference type="PANTHER" id="PTHR43433:SF10">
    <property type="entry name" value="AB HYDROLASE-1 DOMAIN-CONTAINING PROTEIN"/>
    <property type="match status" value="1"/>
</dbReference>
<evidence type="ECO:0000313" key="3">
    <source>
        <dbReference type="Proteomes" id="UP000571950"/>
    </source>
</evidence>
<dbReference type="InterPro" id="IPR029058">
    <property type="entry name" value="AB_hydrolase_fold"/>
</dbReference>
<evidence type="ECO:0000259" key="1">
    <source>
        <dbReference type="Pfam" id="PF12697"/>
    </source>
</evidence>
<proteinExistence type="predicted"/>